<organism evidence="1 2">
    <name type="scientific">Palleniella muris</name>
    <dbReference type="NCBI Taxonomy" id="3038145"/>
    <lineage>
        <taxon>Bacteria</taxon>
        <taxon>Pseudomonadati</taxon>
        <taxon>Bacteroidota</taxon>
        <taxon>Bacteroidia</taxon>
        <taxon>Bacteroidales</taxon>
        <taxon>Prevotellaceae</taxon>
        <taxon>Palleniella</taxon>
    </lineage>
</organism>
<reference evidence="1" key="1">
    <citation type="submission" date="2019-04" db="EMBL/GenBank/DDBJ databases">
        <title>Microbes associate with the intestines of laboratory mice.</title>
        <authorList>
            <person name="Navarre W."/>
            <person name="Wong E."/>
            <person name="Huang K."/>
            <person name="Tropini C."/>
            <person name="Ng K."/>
            <person name="Yu B."/>
        </authorList>
    </citation>
    <scope>NUCLEOTIDE SEQUENCE</scope>
    <source>
        <strain evidence="1">NM73_A23</strain>
    </source>
</reference>
<name>A0AC61QLZ3_9BACT</name>
<dbReference type="Proteomes" id="UP000308886">
    <property type="component" value="Unassembled WGS sequence"/>
</dbReference>
<protein>
    <submittedName>
        <fullName evidence="1">HDIG domain-containing protein</fullName>
    </submittedName>
</protein>
<sequence length="689" mass="77934">MAKSYTQSGMFWKNLLKRSWLIVVTTVLVVLIMPHDPGVSFVYELNHPWHYDQLIAETEIPIYKSEEVLKQERDSLLQGFEPYYSVSVTVRERALKKFNEEFRDGIHGLSRSYSAYVAKRIRMAYDMGIINADVAQSAADDSTRSIRLVSGNTATSVPVHRFMTPLTAYEWLFHDPAMQKQRQALQQCNLNEFLEPNILLDKDRTEMEMNDLLSSIPTASGIIQVGEEIINRGVVVDEKAYAAITSYIREYQKQKATHAEILTTYGGQALFVFIVIALFTLYLLLYRSDYFEKTSSYVMLYTIIIILTGIVSLVMRHRFFSVYVIPLCMAPMFVRVFLDSRTAFITHAVVVMLSALAVQKQFDFIAIELAGGLAAIYTLRELSHRSQVFTAALTVVTTEFLVFVSLQLIEAKGVADINLGLFPHFVANAVLLLLAYPLMFVVEKAFGFVSAVTLFELSDTNKAVLRHLSEVAPGTFQHSIMVSNLASAIASRIGARALLVRVGGLYHDIGKMRHPVFYTENQASINPHTRISEQESAQVIISHVTEGLRLADKEGLPGVIQDFIRTHHGNGLVSYFYVQYKNKHPDEEVDETIFRYPGPNPFTREQAILMMADSVEAASRSLKEYTEESIAGLVDKIIDSQVQNGFFHDCPITFRDIQTAKDVLIERLKAIYHTRIAYPELHAPKEDED</sequence>
<comment type="caution">
    <text evidence="1">The sequence shown here is derived from an EMBL/GenBank/DDBJ whole genome shotgun (WGS) entry which is preliminary data.</text>
</comment>
<keyword evidence="2" id="KW-1185">Reference proteome</keyword>
<dbReference type="EMBL" id="SRZC01000031">
    <property type="protein sequence ID" value="TGX80038.1"/>
    <property type="molecule type" value="Genomic_DNA"/>
</dbReference>
<evidence type="ECO:0000313" key="1">
    <source>
        <dbReference type="EMBL" id="TGX80038.1"/>
    </source>
</evidence>
<evidence type="ECO:0000313" key="2">
    <source>
        <dbReference type="Proteomes" id="UP000308886"/>
    </source>
</evidence>
<gene>
    <name evidence="1" type="ORF">E5358_13935</name>
</gene>
<accession>A0AC61QLZ3</accession>
<proteinExistence type="predicted"/>